<feature type="domain" description="HAMP" evidence="8">
    <location>
        <begin position="155"/>
        <end position="207"/>
    </location>
</feature>
<evidence type="ECO:0000313" key="9">
    <source>
        <dbReference type="EMBL" id="RAK67768.1"/>
    </source>
</evidence>
<dbReference type="PROSITE" id="PS50111">
    <property type="entry name" value="CHEMOTAXIS_TRANSDUC_2"/>
    <property type="match status" value="1"/>
</dbReference>
<evidence type="ECO:0000256" key="5">
    <source>
        <dbReference type="SAM" id="Coils"/>
    </source>
</evidence>
<dbReference type="CDD" id="cd06225">
    <property type="entry name" value="HAMP"/>
    <property type="match status" value="2"/>
</dbReference>
<dbReference type="GO" id="GO:0016020">
    <property type="term" value="C:membrane"/>
    <property type="evidence" value="ECO:0007669"/>
    <property type="project" value="UniProtKB-SubCell"/>
</dbReference>
<keyword evidence="6" id="KW-0812">Transmembrane</keyword>
<dbReference type="Gene3D" id="1.10.287.950">
    <property type="entry name" value="Methyl-accepting chemotaxis protein"/>
    <property type="match status" value="1"/>
</dbReference>
<dbReference type="Pfam" id="PF00672">
    <property type="entry name" value="HAMP"/>
    <property type="match status" value="2"/>
</dbReference>
<dbReference type="InterPro" id="IPR004090">
    <property type="entry name" value="Chemotax_Me-accpt_rcpt"/>
</dbReference>
<dbReference type="PANTHER" id="PTHR43531">
    <property type="entry name" value="PROTEIN ICFG"/>
    <property type="match status" value="1"/>
</dbReference>
<gene>
    <name evidence="9" type="ORF">DJ019_07670</name>
</gene>
<sequence>MPTTIKARMRLSWAAGILAVLGLVGLNVVLLWLGQEAATEPALRDGLRLAMWISAGAGAAMVVGAIFGVAFFERLIVHAIERLSVSMRRLADGDYQAEVAGADRRDEIGDMVRSVLVFRENGRERARLQAEASEMHLQVERQLKETEAAFEAAGREQKRVVQAMARELSRLAAGDLSARLNETVASEYEELKSDFNRAVEALEGVVVTLSAAAGGIGSGAGQMAQAADELARRTEQQAASLVETAAAVEEITSAVKSTAGSARQATAAMDQVRGEAQTSSEVVRSAVEAMSQIETSSHEITKIIGVIDEIAFQTNLLALNAGVEAARAGDAGKGFAVVASEVRALAQRSAEAAKEIKALIAASTEQVEVGVGMVGRTGEVLQRIASQVTAVDALVAQISASAQEQATGLQEVNTAVNQMDQVVQQNAAMVEQTTAATHALNGEARELAGLVGRFKTSQPAGRPQVVAPVPAARRPAPANPVHAAREKIAAFAGGGSSDWTEF</sequence>
<proteinExistence type="inferred from homology"/>
<evidence type="ECO:0000259" key="7">
    <source>
        <dbReference type="PROSITE" id="PS50111"/>
    </source>
</evidence>
<dbReference type="PRINTS" id="PR00260">
    <property type="entry name" value="CHEMTRNSDUCR"/>
</dbReference>
<comment type="similarity">
    <text evidence="3">Belongs to the methyl-accepting chemotaxis (MCP) protein family.</text>
</comment>
<evidence type="ECO:0000256" key="6">
    <source>
        <dbReference type="SAM" id="Phobius"/>
    </source>
</evidence>
<reference evidence="9 10" key="1">
    <citation type="submission" date="2018-05" db="EMBL/GenBank/DDBJ databases">
        <authorList>
            <person name="Lanie J.A."/>
            <person name="Ng W.-L."/>
            <person name="Kazmierczak K.M."/>
            <person name="Andrzejewski T.M."/>
            <person name="Davidsen T.M."/>
            <person name="Wayne K.J."/>
            <person name="Tettelin H."/>
            <person name="Glass J.I."/>
            <person name="Rusch D."/>
            <person name="Podicherti R."/>
            <person name="Tsui H.-C.T."/>
            <person name="Winkler M.E."/>
        </authorList>
    </citation>
    <scope>NUCLEOTIDE SEQUENCE [LARGE SCALE GENOMIC DNA]</scope>
    <source>
        <strain evidence="9 10">BUT-10</strain>
    </source>
</reference>
<dbReference type="InterPro" id="IPR051310">
    <property type="entry name" value="MCP_chemotaxis"/>
</dbReference>
<accession>A0A328BRR5</accession>
<dbReference type="SUPFAM" id="SSF158472">
    <property type="entry name" value="HAMP domain-like"/>
    <property type="match status" value="1"/>
</dbReference>
<dbReference type="GO" id="GO:0007165">
    <property type="term" value="P:signal transduction"/>
    <property type="evidence" value="ECO:0007669"/>
    <property type="project" value="UniProtKB-KW"/>
</dbReference>
<dbReference type="SUPFAM" id="SSF58104">
    <property type="entry name" value="Methyl-accepting chemotaxis protein (MCP) signaling domain"/>
    <property type="match status" value="1"/>
</dbReference>
<name>A0A328BRR5_9CAUL</name>
<dbReference type="GO" id="GO:0006935">
    <property type="term" value="P:chemotaxis"/>
    <property type="evidence" value="ECO:0007669"/>
    <property type="project" value="UniProtKB-KW"/>
</dbReference>
<keyword evidence="6" id="KW-1133">Transmembrane helix</keyword>
<dbReference type="Gene3D" id="6.10.340.10">
    <property type="match status" value="1"/>
</dbReference>
<dbReference type="SMART" id="SM00283">
    <property type="entry name" value="MA"/>
    <property type="match status" value="1"/>
</dbReference>
<keyword evidence="5" id="KW-0175">Coiled coil</keyword>
<keyword evidence="10" id="KW-1185">Reference proteome</keyword>
<evidence type="ECO:0000256" key="4">
    <source>
        <dbReference type="PROSITE-ProRule" id="PRU00284"/>
    </source>
</evidence>
<comment type="subcellular location">
    <subcellularLocation>
        <location evidence="1">Membrane</location>
    </subcellularLocation>
</comment>
<dbReference type="Proteomes" id="UP000249524">
    <property type="component" value="Unassembled WGS sequence"/>
</dbReference>
<dbReference type="AlphaFoldDB" id="A0A328BRR5"/>
<organism evidence="9 10">
    <name type="scientific">Phenylobacterium kunshanense</name>
    <dbReference type="NCBI Taxonomy" id="1445034"/>
    <lineage>
        <taxon>Bacteria</taxon>
        <taxon>Pseudomonadati</taxon>
        <taxon>Pseudomonadota</taxon>
        <taxon>Alphaproteobacteria</taxon>
        <taxon>Caulobacterales</taxon>
        <taxon>Caulobacteraceae</taxon>
        <taxon>Phenylobacterium</taxon>
    </lineage>
</organism>
<dbReference type="CDD" id="cd11386">
    <property type="entry name" value="MCP_signal"/>
    <property type="match status" value="1"/>
</dbReference>
<evidence type="ECO:0000259" key="8">
    <source>
        <dbReference type="PROSITE" id="PS50885"/>
    </source>
</evidence>
<dbReference type="Pfam" id="PF00015">
    <property type="entry name" value="MCPsignal"/>
    <property type="match status" value="1"/>
</dbReference>
<dbReference type="GO" id="GO:0004888">
    <property type="term" value="F:transmembrane signaling receptor activity"/>
    <property type="evidence" value="ECO:0007669"/>
    <property type="project" value="InterPro"/>
</dbReference>
<keyword evidence="6" id="KW-0472">Membrane</keyword>
<dbReference type="InterPro" id="IPR004089">
    <property type="entry name" value="MCPsignal_dom"/>
</dbReference>
<dbReference type="PROSITE" id="PS50885">
    <property type="entry name" value="HAMP"/>
    <property type="match status" value="2"/>
</dbReference>
<dbReference type="SMART" id="SM00304">
    <property type="entry name" value="HAMP"/>
    <property type="match status" value="2"/>
</dbReference>
<feature type="domain" description="HAMP" evidence="8">
    <location>
        <begin position="74"/>
        <end position="127"/>
    </location>
</feature>
<dbReference type="EMBL" id="QFYS01000002">
    <property type="protein sequence ID" value="RAK67768.1"/>
    <property type="molecule type" value="Genomic_DNA"/>
</dbReference>
<feature type="transmembrane region" description="Helical" evidence="6">
    <location>
        <begin position="12"/>
        <end position="34"/>
    </location>
</feature>
<feature type="transmembrane region" description="Helical" evidence="6">
    <location>
        <begin position="49"/>
        <end position="72"/>
    </location>
</feature>
<evidence type="ECO:0000256" key="3">
    <source>
        <dbReference type="ARBA" id="ARBA00029447"/>
    </source>
</evidence>
<evidence type="ECO:0000313" key="10">
    <source>
        <dbReference type="Proteomes" id="UP000249524"/>
    </source>
</evidence>
<keyword evidence="2" id="KW-0145">Chemotaxis</keyword>
<keyword evidence="4" id="KW-0807">Transducer</keyword>
<dbReference type="OrthoDB" id="266313at2"/>
<protein>
    <submittedName>
        <fullName evidence="9">Chemotaxis protein</fullName>
    </submittedName>
</protein>
<dbReference type="FunFam" id="1.10.287.950:FF:000001">
    <property type="entry name" value="Methyl-accepting chemotaxis sensory transducer"/>
    <property type="match status" value="1"/>
</dbReference>
<dbReference type="PANTHER" id="PTHR43531:SF11">
    <property type="entry name" value="METHYL-ACCEPTING CHEMOTAXIS PROTEIN 3"/>
    <property type="match status" value="1"/>
</dbReference>
<comment type="caution">
    <text evidence="9">The sequence shown here is derived from an EMBL/GenBank/DDBJ whole genome shotgun (WGS) entry which is preliminary data.</text>
</comment>
<evidence type="ECO:0000256" key="2">
    <source>
        <dbReference type="ARBA" id="ARBA00022500"/>
    </source>
</evidence>
<dbReference type="RefSeq" id="WP_111275377.1">
    <property type="nucleotide sequence ID" value="NZ_QFYS01000002.1"/>
</dbReference>
<feature type="domain" description="Methyl-accepting transducer" evidence="7">
    <location>
        <begin position="212"/>
        <end position="441"/>
    </location>
</feature>
<evidence type="ECO:0000256" key="1">
    <source>
        <dbReference type="ARBA" id="ARBA00004370"/>
    </source>
</evidence>
<feature type="coiled-coil region" evidence="5">
    <location>
        <begin position="125"/>
        <end position="156"/>
    </location>
</feature>
<dbReference type="InterPro" id="IPR003660">
    <property type="entry name" value="HAMP_dom"/>
</dbReference>